<feature type="region of interest" description="Disordered" evidence="2">
    <location>
        <begin position="1"/>
        <end position="26"/>
    </location>
</feature>
<dbReference type="GO" id="GO:0003714">
    <property type="term" value="F:transcription corepressor activity"/>
    <property type="evidence" value="ECO:0007669"/>
    <property type="project" value="InterPro"/>
</dbReference>
<keyword evidence="4" id="KW-1185">Reference proteome</keyword>
<comment type="similarity">
    <text evidence="1">Belongs to the HSBP1 family.</text>
</comment>
<dbReference type="Proteomes" id="UP000291116">
    <property type="component" value="Unassembled WGS sequence"/>
</dbReference>
<gene>
    <name evidence="3" type="ORF">PSNMU_V1.4_AUG-EV-PASAV3_0110470</name>
</gene>
<evidence type="ECO:0000256" key="2">
    <source>
        <dbReference type="SAM" id="MobiDB-lite"/>
    </source>
</evidence>
<dbReference type="EMBL" id="CAACVS010000602">
    <property type="protein sequence ID" value="VEU43944.1"/>
    <property type="molecule type" value="Genomic_DNA"/>
</dbReference>
<evidence type="ECO:0008006" key="5">
    <source>
        <dbReference type="Google" id="ProtNLM"/>
    </source>
</evidence>
<evidence type="ECO:0000256" key="1">
    <source>
        <dbReference type="ARBA" id="ARBA00006349"/>
    </source>
</evidence>
<name>A0A448ZPL6_9STRA</name>
<reference evidence="3 4" key="1">
    <citation type="submission" date="2019-01" db="EMBL/GenBank/DDBJ databases">
        <authorList>
            <person name="Ferrante I. M."/>
        </authorList>
    </citation>
    <scope>NUCLEOTIDE SEQUENCE [LARGE SCALE GENOMIC DNA]</scope>
    <source>
        <strain evidence="3 4">B856</strain>
    </source>
</reference>
<evidence type="ECO:0000313" key="4">
    <source>
        <dbReference type="Proteomes" id="UP000291116"/>
    </source>
</evidence>
<dbReference type="InterPro" id="IPR009643">
    <property type="entry name" value="HS1-bd"/>
</dbReference>
<protein>
    <recommendedName>
        <fullName evidence="5">Heat shock factor binding protein 1</fullName>
    </recommendedName>
</protein>
<dbReference type="Pfam" id="PF06825">
    <property type="entry name" value="HSBP1"/>
    <property type="match status" value="1"/>
</dbReference>
<feature type="compositionally biased region" description="Basic and acidic residues" evidence="2">
    <location>
        <begin position="10"/>
        <end position="26"/>
    </location>
</feature>
<sequence length="111" mass="12016">MEKASATNDLDERNSSGSVNEDKAKGVTDLVSDMLLEMENDFKKSGNSIRDRMREMGSKLDGLEQSINGLMHDAGLIDGEEESPSDSNPSPRRPPTNSSPPRTTMATSDSV</sequence>
<evidence type="ECO:0000313" key="3">
    <source>
        <dbReference type="EMBL" id="VEU43944.1"/>
    </source>
</evidence>
<accession>A0A448ZPL6</accession>
<dbReference type="AlphaFoldDB" id="A0A448ZPL6"/>
<proteinExistence type="inferred from homology"/>
<dbReference type="OrthoDB" id="47693at2759"/>
<feature type="region of interest" description="Disordered" evidence="2">
    <location>
        <begin position="75"/>
        <end position="111"/>
    </location>
</feature>
<dbReference type="Gene3D" id="1.20.5.430">
    <property type="match status" value="1"/>
</dbReference>
<organism evidence="3 4">
    <name type="scientific">Pseudo-nitzschia multistriata</name>
    <dbReference type="NCBI Taxonomy" id="183589"/>
    <lineage>
        <taxon>Eukaryota</taxon>
        <taxon>Sar</taxon>
        <taxon>Stramenopiles</taxon>
        <taxon>Ochrophyta</taxon>
        <taxon>Bacillariophyta</taxon>
        <taxon>Bacillariophyceae</taxon>
        <taxon>Bacillariophycidae</taxon>
        <taxon>Bacillariales</taxon>
        <taxon>Bacillariaceae</taxon>
        <taxon>Pseudo-nitzschia</taxon>
    </lineage>
</organism>